<reference evidence="1 2" key="1">
    <citation type="submission" date="2020-04" db="EMBL/GenBank/DDBJ databases">
        <title>Perkinsus olseni comparative genomics.</title>
        <authorList>
            <person name="Bogema D.R."/>
        </authorList>
    </citation>
    <scope>NUCLEOTIDE SEQUENCE [LARGE SCALE GENOMIC DNA]</scope>
    <source>
        <strain evidence="1 2">ATCC PRA-207</strain>
    </source>
</reference>
<keyword evidence="2" id="KW-1185">Reference proteome</keyword>
<sequence>GPKSLVVWKNEAEKSARKRPRHDFVSFVYRVDKENDKYVDKYFTVSVGWEPETCEQALEMGLERLFESHKITNLKAISRFTPIDVEARLKKVAETSETNKKFSPVASLGEGAATLVMVADSTTVSIAFPCLLRACW</sequence>
<protein>
    <submittedName>
        <fullName evidence="1">Uncharacterized protein</fullName>
    </submittedName>
</protein>
<comment type="caution">
    <text evidence="1">The sequence shown here is derived from an EMBL/GenBank/DDBJ whole genome shotgun (WGS) entry which is preliminary data.</text>
</comment>
<evidence type="ECO:0000313" key="2">
    <source>
        <dbReference type="Proteomes" id="UP000553632"/>
    </source>
</evidence>
<accession>A0A7J6T0N5</accession>
<dbReference type="AlphaFoldDB" id="A0A7J6T0N5"/>
<organism evidence="1 2">
    <name type="scientific">Perkinsus olseni</name>
    <name type="common">Perkinsus atlanticus</name>
    <dbReference type="NCBI Taxonomy" id="32597"/>
    <lineage>
        <taxon>Eukaryota</taxon>
        <taxon>Sar</taxon>
        <taxon>Alveolata</taxon>
        <taxon>Perkinsozoa</taxon>
        <taxon>Perkinsea</taxon>
        <taxon>Perkinsida</taxon>
        <taxon>Perkinsidae</taxon>
        <taxon>Perkinsus</taxon>
    </lineage>
</organism>
<name>A0A7J6T0N5_PEROL</name>
<feature type="non-terminal residue" evidence="1">
    <location>
        <position position="136"/>
    </location>
</feature>
<evidence type="ECO:0000313" key="1">
    <source>
        <dbReference type="EMBL" id="KAF4738653.1"/>
    </source>
</evidence>
<gene>
    <name evidence="1" type="ORF">FOZ63_011933</name>
</gene>
<dbReference type="EMBL" id="JABANO010014386">
    <property type="protein sequence ID" value="KAF4738653.1"/>
    <property type="molecule type" value="Genomic_DNA"/>
</dbReference>
<dbReference type="Proteomes" id="UP000553632">
    <property type="component" value="Unassembled WGS sequence"/>
</dbReference>
<proteinExistence type="predicted"/>